<dbReference type="Proteomes" id="UP001238540">
    <property type="component" value="Unassembled WGS sequence"/>
</dbReference>
<organism evidence="1 2">
    <name type="scientific">Vibrio ostreicida</name>
    <dbReference type="NCBI Taxonomy" id="526588"/>
    <lineage>
        <taxon>Bacteria</taxon>
        <taxon>Pseudomonadati</taxon>
        <taxon>Pseudomonadota</taxon>
        <taxon>Gammaproteobacteria</taxon>
        <taxon>Vibrionales</taxon>
        <taxon>Vibrionaceae</taxon>
        <taxon>Vibrio</taxon>
    </lineage>
</organism>
<dbReference type="EMBL" id="JAUFQC010000027">
    <property type="protein sequence ID" value="MDN3612569.1"/>
    <property type="molecule type" value="Genomic_DNA"/>
</dbReference>
<name>A0ABT8C1N4_9VIBR</name>
<keyword evidence="2" id="KW-1185">Reference proteome</keyword>
<proteinExistence type="predicted"/>
<evidence type="ECO:0000313" key="1">
    <source>
        <dbReference type="EMBL" id="MDN3612569.1"/>
    </source>
</evidence>
<accession>A0ABT8C1N4</accession>
<sequence>MWFVGRHLTERYFLGEAMYIEPWNDIANYPNSYRTAVGAELDREIGCGHVLNKLNFELLAKRDDCDDVLLSSKDRYFIVHLTWSGKAEKKPYPKTDVFDSREELDNKLRLDAELF</sequence>
<protein>
    <submittedName>
        <fullName evidence="1">Uncharacterized protein</fullName>
    </submittedName>
</protein>
<comment type="caution">
    <text evidence="1">The sequence shown here is derived from an EMBL/GenBank/DDBJ whole genome shotgun (WGS) entry which is preliminary data.</text>
</comment>
<reference evidence="2" key="1">
    <citation type="journal article" date="2019" name="Int. J. Syst. Evol. Microbiol.">
        <title>The Global Catalogue of Microorganisms (GCM) 10K type strain sequencing project: providing services to taxonomists for standard genome sequencing and annotation.</title>
        <authorList>
            <consortium name="The Broad Institute Genomics Platform"/>
            <consortium name="The Broad Institute Genome Sequencing Center for Infectious Disease"/>
            <person name="Wu L."/>
            <person name="Ma J."/>
        </authorList>
    </citation>
    <scope>NUCLEOTIDE SEQUENCE [LARGE SCALE GENOMIC DNA]</scope>
    <source>
        <strain evidence="2">CECT 7398</strain>
    </source>
</reference>
<dbReference type="RefSeq" id="WP_290313396.1">
    <property type="nucleotide sequence ID" value="NZ_JAUFQC010000027.1"/>
</dbReference>
<evidence type="ECO:0000313" key="2">
    <source>
        <dbReference type="Proteomes" id="UP001238540"/>
    </source>
</evidence>
<gene>
    <name evidence="1" type="ORF">QWZ16_23500</name>
</gene>